<keyword evidence="1" id="KW-1133">Transmembrane helix</keyword>
<keyword evidence="1" id="KW-0812">Transmembrane</keyword>
<organism evidence="2 3">
    <name type="scientific">Streptomyces pharetrae CZA14</name>
    <dbReference type="NCBI Taxonomy" id="1144883"/>
    <lineage>
        <taxon>Bacteria</taxon>
        <taxon>Bacillati</taxon>
        <taxon>Actinomycetota</taxon>
        <taxon>Actinomycetes</taxon>
        <taxon>Kitasatosporales</taxon>
        <taxon>Streptomycetaceae</taxon>
        <taxon>Streptomyces</taxon>
    </lineage>
</organism>
<comment type="caution">
    <text evidence="2">The sequence shown here is derived from an EMBL/GenBank/DDBJ whole genome shotgun (WGS) entry which is preliminary data.</text>
</comment>
<protein>
    <submittedName>
        <fullName evidence="2">Uncharacterized protein</fullName>
    </submittedName>
</protein>
<dbReference type="EMBL" id="MRYD01000013">
    <property type="protein sequence ID" value="OSZ61579.1"/>
    <property type="molecule type" value="Genomic_DNA"/>
</dbReference>
<sequence length="117" mass="13494">MRREGEHRPSTHTVEGYLLARAHHDQAHREAGTLCARMTWLTTAQAEDVTRHYVEQRLEVSRNTLRDIVERTAQIRHEYEERYLALRRDLLRRHAAAACAVIACAIGMGTLTGHLIR</sequence>
<name>A0ABX3YS16_9ACTN</name>
<evidence type="ECO:0000256" key="1">
    <source>
        <dbReference type="SAM" id="Phobius"/>
    </source>
</evidence>
<proteinExistence type="predicted"/>
<feature type="transmembrane region" description="Helical" evidence="1">
    <location>
        <begin position="95"/>
        <end position="116"/>
    </location>
</feature>
<keyword evidence="3" id="KW-1185">Reference proteome</keyword>
<reference evidence="2 3" key="1">
    <citation type="submission" date="2016-12" db="EMBL/GenBank/DDBJ databases">
        <title>Genome Mining:The Detection of Biosynthetic Gene Clusters to Aid in the Expression of Curamycin A produced by Streptomyces sp. strain CZA14.</title>
        <authorList>
            <person name="Durrell K.A."/>
            <person name="Kirby B.M."/>
            <person name="Khan W."/>
            <person name="Mthethwa T."/>
            <person name="Le Roes-Hill M."/>
        </authorList>
    </citation>
    <scope>NUCLEOTIDE SEQUENCE [LARGE SCALE GENOMIC DNA]</scope>
    <source>
        <strain evidence="2 3">CZA14</strain>
    </source>
</reference>
<evidence type="ECO:0000313" key="3">
    <source>
        <dbReference type="Proteomes" id="UP000194266"/>
    </source>
</evidence>
<dbReference type="RefSeq" id="WP_086168033.1">
    <property type="nucleotide sequence ID" value="NZ_MRYD01000013.1"/>
</dbReference>
<dbReference type="Proteomes" id="UP000194266">
    <property type="component" value="Unassembled WGS sequence"/>
</dbReference>
<evidence type="ECO:0000313" key="2">
    <source>
        <dbReference type="EMBL" id="OSZ61579.1"/>
    </source>
</evidence>
<gene>
    <name evidence="2" type="ORF">OQI_04565</name>
</gene>
<accession>A0ABX3YS16</accession>
<keyword evidence="1" id="KW-0472">Membrane</keyword>